<protein>
    <submittedName>
        <fullName evidence="1">Uncharacterized protein</fullName>
    </submittedName>
</protein>
<evidence type="ECO:0000313" key="1">
    <source>
        <dbReference type="EMBL" id="OGL74726.1"/>
    </source>
</evidence>
<proteinExistence type="predicted"/>
<dbReference type="EMBL" id="MGEA01000009">
    <property type="protein sequence ID" value="OGL74726.1"/>
    <property type="molecule type" value="Genomic_DNA"/>
</dbReference>
<organism evidence="1 2">
    <name type="scientific">Candidatus Uhrbacteria bacterium RIFCSPHIGHO2_02_FULL_60_10</name>
    <dbReference type="NCBI Taxonomy" id="1802392"/>
    <lineage>
        <taxon>Bacteria</taxon>
        <taxon>Candidatus Uhriibacteriota</taxon>
    </lineage>
</organism>
<sequence length="73" mass="8170">MPGRRVLCVTFRWHDFRISGPLAEAAVTPPGHDVTVGWRLLDAPSPEEADQFLVSLWRHLDAELDQAGGHRLV</sequence>
<comment type="caution">
    <text evidence="1">The sequence shown here is derived from an EMBL/GenBank/DDBJ whole genome shotgun (WGS) entry which is preliminary data.</text>
</comment>
<dbReference type="AlphaFoldDB" id="A0A1F7U8Y4"/>
<name>A0A1F7U8Y4_9BACT</name>
<dbReference type="Proteomes" id="UP000177088">
    <property type="component" value="Unassembled WGS sequence"/>
</dbReference>
<evidence type="ECO:0000313" key="2">
    <source>
        <dbReference type="Proteomes" id="UP000177088"/>
    </source>
</evidence>
<gene>
    <name evidence="1" type="ORF">A3C96_03900</name>
</gene>
<reference evidence="1 2" key="1">
    <citation type="journal article" date="2016" name="Nat. Commun.">
        <title>Thousands of microbial genomes shed light on interconnected biogeochemical processes in an aquifer system.</title>
        <authorList>
            <person name="Anantharaman K."/>
            <person name="Brown C.T."/>
            <person name="Hug L.A."/>
            <person name="Sharon I."/>
            <person name="Castelle C.J."/>
            <person name="Probst A.J."/>
            <person name="Thomas B.C."/>
            <person name="Singh A."/>
            <person name="Wilkins M.J."/>
            <person name="Karaoz U."/>
            <person name="Brodie E.L."/>
            <person name="Williams K.H."/>
            <person name="Hubbard S.S."/>
            <person name="Banfield J.F."/>
        </authorList>
    </citation>
    <scope>NUCLEOTIDE SEQUENCE [LARGE SCALE GENOMIC DNA]</scope>
</reference>
<accession>A0A1F7U8Y4</accession>